<dbReference type="EMBL" id="JBIGHX010000006">
    <property type="protein sequence ID" value="MFG6463399.1"/>
    <property type="molecule type" value="Genomic_DNA"/>
</dbReference>
<dbReference type="RefSeq" id="WP_394512415.1">
    <property type="nucleotide sequence ID" value="NZ_JBIGHX010000006.1"/>
</dbReference>
<protein>
    <submittedName>
        <fullName evidence="1">Rod shape-determining protein</fullName>
    </submittedName>
</protein>
<name>A0ABW7GN62_9BURK</name>
<dbReference type="InterPro" id="IPR056546">
    <property type="entry name" value="MreB_MamK-like"/>
</dbReference>
<evidence type="ECO:0000313" key="2">
    <source>
        <dbReference type="Proteomes" id="UP001606302"/>
    </source>
</evidence>
<proteinExistence type="predicted"/>
<organism evidence="1 2">
    <name type="scientific">Pelomonas lactea</name>
    <dbReference type="NCBI Taxonomy" id="3299030"/>
    <lineage>
        <taxon>Bacteria</taxon>
        <taxon>Pseudomonadati</taxon>
        <taxon>Pseudomonadota</taxon>
        <taxon>Betaproteobacteria</taxon>
        <taxon>Burkholderiales</taxon>
        <taxon>Sphaerotilaceae</taxon>
        <taxon>Roseateles</taxon>
    </lineage>
</organism>
<comment type="caution">
    <text evidence="1">The sequence shown here is derived from an EMBL/GenBank/DDBJ whole genome shotgun (WGS) entry which is preliminary data.</text>
</comment>
<dbReference type="Proteomes" id="UP001606302">
    <property type="component" value="Unassembled WGS sequence"/>
</dbReference>
<dbReference type="Gene3D" id="3.30.420.40">
    <property type="match status" value="1"/>
</dbReference>
<dbReference type="Pfam" id="PF06723">
    <property type="entry name" value="MreB_Mbl"/>
    <property type="match status" value="1"/>
</dbReference>
<keyword evidence="2" id="KW-1185">Reference proteome</keyword>
<sequence length="167" mass="18356">MDFLRQFFNTVLYVQLSPRRLVVRDPRSRACFDEVPEVAIHRPAGGRATVCAVGAEARAQAAGSDVVVVNPLAHPRTLVSDFIVAEQLLKFAIRRLYGGRAVFRPSPEIVMHPVDDYEGGLTPVEIRALQELALGAGASRARVWQGPALSDDELLLRRYPPAGRMLA</sequence>
<evidence type="ECO:0000313" key="1">
    <source>
        <dbReference type="EMBL" id="MFG6463399.1"/>
    </source>
</evidence>
<reference evidence="1 2" key="1">
    <citation type="submission" date="2024-08" db="EMBL/GenBank/DDBJ databases">
        <authorList>
            <person name="Lu H."/>
        </authorList>
    </citation>
    <scope>NUCLEOTIDE SEQUENCE [LARGE SCALE GENOMIC DNA]</scope>
    <source>
        <strain evidence="1 2">DXS20W</strain>
    </source>
</reference>
<accession>A0ABW7GN62</accession>
<gene>
    <name evidence="1" type="ORF">ACG04Q_17630</name>
</gene>